<dbReference type="Pfam" id="PF13191">
    <property type="entry name" value="AAA_16"/>
    <property type="match status" value="1"/>
</dbReference>
<dbReference type="PANTHER" id="PTHR16305">
    <property type="entry name" value="TESTICULAR SOLUBLE ADENYLYL CYCLASE"/>
    <property type="match status" value="1"/>
</dbReference>
<feature type="domain" description="HTH luxR-type" evidence="3">
    <location>
        <begin position="858"/>
        <end position="923"/>
    </location>
</feature>
<keyword evidence="1" id="KW-0547">Nucleotide-binding</keyword>
<dbReference type="Gene3D" id="1.10.10.10">
    <property type="entry name" value="Winged helix-like DNA-binding domain superfamily/Winged helix DNA-binding domain"/>
    <property type="match status" value="1"/>
</dbReference>
<dbReference type="PRINTS" id="PR00038">
    <property type="entry name" value="HTHLUXR"/>
</dbReference>
<keyword evidence="5" id="KW-1185">Reference proteome</keyword>
<keyword evidence="2" id="KW-0067">ATP-binding</keyword>
<evidence type="ECO:0000259" key="3">
    <source>
        <dbReference type="PROSITE" id="PS50043"/>
    </source>
</evidence>
<dbReference type="GO" id="GO:0004016">
    <property type="term" value="F:adenylate cyclase activity"/>
    <property type="evidence" value="ECO:0007669"/>
    <property type="project" value="TreeGrafter"/>
</dbReference>
<reference evidence="4 5" key="1">
    <citation type="submission" date="2018-12" db="EMBL/GenBank/DDBJ databases">
        <authorList>
            <person name="Li K."/>
        </authorList>
    </citation>
    <scope>NUCLEOTIDE SEQUENCE [LARGE SCALE GENOMIC DNA]</scope>
    <source>
        <strain evidence="5">CR22</strain>
    </source>
</reference>
<dbReference type="Proteomes" id="UP000280197">
    <property type="component" value="Chromosome"/>
</dbReference>
<dbReference type="GO" id="GO:0006355">
    <property type="term" value="P:regulation of DNA-templated transcription"/>
    <property type="evidence" value="ECO:0007669"/>
    <property type="project" value="InterPro"/>
</dbReference>
<dbReference type="SUPFAM" id="SSF52540">
    <property type="entry name" value="P-loop containing nucleoside triphosphate hydrolases"/>
    <property type="match status" value="1"/>
</dbReference>
<dbReference type="PROSITE" id="PS50043">
    <property type="entry name" value="HTH_LUXR_2"/>
    <property type="match status" value="1"/>
</dbReference>
<dbReference type="GO" id="GO:0005737">
    <property type="term" value="C:cytoplasm"/>
    <property type="evidence" value="ECO:0007669"/>
    <property type="project" value="TreeGrafter"/>
</dbReference>
<evidence type="ECO:0000256" key="1">
    <source>
        <dbReference type="ARBA" id="ARBA00022741"/>
    </source>
</evidence>
<dbReference type="InterPro" id="IPR041664">
    <property type="entry name" value="AAA_16"/>
</dbReference>
<dbReference type="InterPro" id="IPR016032">
    <property type="entry name" value="Sig_transdc_resp-reg_C-effctor"/>
</dbReference>
<dbReference type="InterPro" id="IPR027417">
    <property type="entry name" value="P-loop_NTPase"/>
</dbReference>
<dbReference type="CDD" id="cd06170">
    <property type="entry name" value="LuxR_C_like"/>
    <property type="match status" value="1"/>
</dbReference>
<dbReference type="InterPro" id="IPR036388">
    <property type="entry name" value="WH-like_DNA-bd_sf"/>
</dbReference>
<dbReference type="PROSITE" id="PS00622">
    <property type="entry name" value="HTH_LUXR_1"/>
    <property type="match status" value="1"/>
</dbReference>
<dbReference type="EMBL" id="CP034463">
    <property type="protein sequence ID" value="AZP22448.1"/>
    <property type="molecule type" value="Genomic_DNA"/>
</dbReference>
<dbReference type="AlphaFoldDB" id="A0A3S9IDL2"/>
<organism evidence="4 5">
    <name type="scientific">Streptomyces aquilus</name>
    <dbReference type="NCBI Taxonomy" id="2548456"/>
    <lineage>
        <taxon>Bacteria</taxon>
        <taxon>Bacillati</taxon>
        <taxon>Actinomycetota</taxon>
        <taxon>Actinomycetes</taxon>
        <taxon>Kitasatosporales</taxon>
        <taxon>Streptomycetaceae</taxon>
        <taxon>Streptomyces</taxon>
    </lineage>
</organism>
<gene>
    <name evidence="4" type="ORF">EJC51_44070</name>
</gene>
<evidence type="ECO:0000313" key="5">
    <source>
        <dbReference type="Proteomes" id="UP000280197"/>
    </source>
</evidence>
<name>A0A3S9IDL2_9ACTN</name>
<dbReference type="Pfam" id="PF00196">
    <property type="entry name" value="GerE"/>
    <property type="match status" value="1"/>
</dbReference>
<proteinExistence type="predicted"/>
<evidence type="ECO:0000313" key="4">
    <source>
        <dbReference type="EMBL" id="AZP22448.1"/>
    </source>
</evidence>
<accession>A0A3S9IDL2</accession>
<dbReference type="KEGG" id="saqu:EJC51_44070"/>
<evidence type="ECO:0000256" key="2">
    <source>
        <dbReference type="ARBA" id="ARBA00022840"/>
    </source>
</evidence>
<dbReference type="InterPro" id="IPR000792">
    <property type="entry name" value="Tscrpt_reg_LuxR_C"/>
</dbReference>
<dbReference type="GO" id="GO:0003677">
    <property type="term" value="F:DNA binding"/>
    <property type="evidence" value="ECO:0007669"/>
    <property type="project" value="InterPro"/>
</dbReference>
<dbReference type="SMART" id="SM00421">
    <property type="entry name" value="HTH_LUXR"/>
    <property type="match status" value="1"/>
</dbReference>
<sequence>MAWNDVHRASGPPMVGRHTERAAIGRLLDAVRDGLGAVLVLSGEAGIGKTRLLEYAAEQATELHVIRLIPVEAETGLGFSALHRLLRPFLNRADRLPGPQRAALDAALGVVSGPPADRYLVGLATLTLLSDAAAEQPLLLLVDDAHWLDRESAEALAFTARRLHADSLGVVIALRDGPEDNGLFEALSAHRVTGLPETEAKALLSFATRRVDTAVAERIVVGTGGNPLALLELTDALATEQLAGIAPLPDPLPVSRLLEGHFRRLVHAMPPDTTTLLLLLATVPAGDTATVWRAAGRLGLSARAVQPAIAAGILGRDTPPAFRHPLIRSTLYAGARPEELRRAHAALAAACDPVHDADRRAWHRAEATEGLDDAVADALEAVSERARSRGGYSQQALFLSRAAAFTKAPTTRAERLLDAAQAHLMSGDPAAAQTALDLAAYDIRGPVLGARELRIRATVQMFRIAVADVPAMLMDAVTRLGPQDPGLSWELLCEALHAVLVAHDCTHGTSPAEVAAAAVAARQHTADASVDGRALLMEALARRVADGYESGAPALRTALNGLRRGGAIGDANSPFAVMLAMACDDLWEVQAGRDLADRLASADRGTGALYALGMTLLVQAHYDLLDGRFREAEVRYAEFDDIAADTGFPGGGDINRLHLFALTGRQEELRSAVRRTAEMRSLGHGVLHLLAQQALTLFELGQGRYRQALKHARTVFEQDSPACGNLILTPLVEACVRTGDRAGASEALTRLEERAPLAATPWALGSLALGRALTADGDDAEKLYQESLDLLDQSPLALERARARLLFGEWLRRGKRRSDARTQLRAAYESFDAFGALPYAERARLELLATGATARRRSDETRFDLTPRERQVASMAAAGLTNAEIATRLFVTASTVEFHLSRVFRKLGITSRKRIPHAIGEQGPATEG</sequence>
<dbReference type="PANTHER" id="PTHR16305:SF35">
    <property type="entry name" value="TRANSCRIPTIONAL ACTIVATOR DOMAIN"/>
    <property type="match status" value="1"/>
</dbReference>
<dbReference type="GO" id="GO:0005524">
    <property type="term" value="F:ATP binding"/>
    <property type="evidence" value="ECO:0007669"/>
    <property type="project" value="UniProtKB-KW"/>
</dbReference>
<dbReference type="SUPFAM" id="SSF46894">
    <property type="entry name" value="C-terminal effector domain of the bipartite response regulators"/>
    <property type="match status" value="1"/>
</dbReference>
<protein>
    <submittedName>
        <fullName evidence="4">Helix-turn-helix transcriptional regulator</fullName>
    </submittedName>
</protein>
<dbReference type="RefSeq" id="WP_126276250.1">
    <property type="nucleotide sequence ID" value="NZ_CP034463.1"/>
</dbReference>